<dbReference type="RefSeq" id="WP_151649008.1">
    <property type="nucleotide sequence ID" value="NZ_WBVY01000013.1"/>
</dbReference>
<evidence type="ECO:0000256" key="10">
    <source>
        <dbReference type="ARBA" id="ARBA00023002"/>
    </source>
</evidence>
<dbReference type="EC" id="1.14.12.17" evidence="4"/>
<dbReference type="InterPro" id="IPR001041">
    <property type="entry name" value="2Fe-2S_ferredoxin-type"/>
</dbReference>
<dbReference type="GO" id="GO:0051537">
    <property type="term" value="F:2 iron, 2 sulfur cluster binding"/>
    <property type="evidence" value="ECO:0007669"/>
    <property type="project" value="InterPro"/>
</dbReference>
<organism evidence="17 18">
    <name type="scientific">Brucella tritici</name>
    <dbReference type="NCBI Taxonomy" id="94626"/>
    <lineage>
        <taxon>Bacteria</taxon>
        <taxon>Pseudomonadati</taxon>
        <taxon>Pseudomonadota</taxon>
        <taxon>Alphaproteobacteria</taxon>
        <taxon>Hyphomicrobiales</taxon>
        <taxon>Brucellaceae</taxon>
        <taxon>Brucella/Ochrobactrum group</taxon>
        <taxon>Brucella</taxon>
    </lineage>
</organism>
<name>A0A7V7VQ55_9HYPH</name>
<dbReference type="SUPFAM" id="SSF63380">
    <property type="entry name" value="Riboflavin synthase domain-like"/>
    <property type="match status" value="1"/>
</dbReference>
<dbReference type="InterPro" id="IPR036010">
    <property type="entry name" value="2Fe-2S_ferredoxin-like_sf"/>
</dbReference>
<evidence type="ECO:0000256" key="6">
    <source>
        <dbReference type="ARBA" id="ARBA00022630"/>
    </source>
</evidence>
<dbReference type="SUPFAM" id="SSF54292">
    <property type="entry name" value="2Fe-2S ferredoxin-like"/>
    <property type="match status" value="1"/>
</dbReference>
<evidence type="ECO:0000256" key="7">
    <source>
        <dbReference type="ARBA" id="ARBA00022723"/>
    </source>
</evidence>
<evidence type="ECO:0000256" key="11">
    <source>
        <dbReference type="ARBA" id="ARBA00023004"/>
    </source>
</evidence>
<dbReference type="PROSITE" id="PS51384">
    <property type="entry name" value="FAD_FR"/>
    <property type="match status" value="1"/>
</dbReference>
<evidence type="ECO:0000256" key="4">
    <source>
        <dbReference type="ARBA" id="ARBA00012229"/>
    </source>
</evidence>
<feature type="domain" description="2Fe-2S ferredoxin-type" evidence="15">
    <location>
        <begin position="278"/>
        <end position="360"/>
    </location>
</feature>
<protein>
    <recommendedName>
        <fullName evidence="4">nitric oxide dioxygenase</fullName>
        <ecNumber evidence="4">1.14.12.17</ecNumber>
    </recommendedName>
</protein>
<keyword evidence="12" id="KW-0520">NAD</keyword>
<dbReference type="CDD" id="cd00207">
    <property type="entry name" value="fer2"/>
    <property type="match status" value="1"/>
</dbReference>
<dbReference type="GO" id="GO:0046872">
    <property type="term" value="F:metal ion binding"/>
    <property type="evidence" value="ECO:0007669"/>
    <property type="project" value="UniProtKB-KW"/>
</dbReference>
<evidence type="ECO:0000313" key="17">
    <source>
        <dbReference type="EMBL" id="KAB2654605.1"/>
    </source>
</evidence>
<evidence type="ECO:0000256" key="5">
    <source>
        <dbReference type="ARBA" id="ARBA00022617"/>
    </source>
</evidence>
<dbReference type="PANTHER" id="PTHR47354:SF5">
    <property type="entry name" value="PROTEIN RFBI"/>
    <property type="match status" value="1"/>
</dbReference>
<evidence type="ECO:0000256" key="13">
    <source>
        <dbReference type="ARBA" id="ARBA00048649"/>
    </source>
</evidence>
<keyword evidence="8" id="KW-0274">FAD</keyword>
<keyword evidence="9" id="KW-0521">NADP</keyword>
<keyword evidence="10" id="KW-0560">Oxidoreductase</keyword>
<keyword evidence="6" id="KW-0285">Flavoprotein</keyword>
<evidence type="ECO:0000256" key="1">
    <source>
        <dbReference type="ARBA" id="ARBA00001970"/>
    </source>
</evidence>
<dbReference type="PRINTS" id="PR00406">
    <property type="entry name" value="CYTB5RDTASE"/>
</dbReference>
<reference evidence="17 18" key="1">
    <citation type="submission" date="2019-09" db="EMBL/GenBank/DDBJ databases">
        <title>Taxonomic organization of the family Brucellaceae based on a phylogenomic approach.</title>
        <authorList>
            <person name="Leclercq S."/>
            <person name="Cloeckaert A."/>
            <person name="Zygmunt M.S."/>
        </authorList>
    </citation>
    <scope>NUCLEOTIDE SEQUENCE [LARGE SCALE GENOMIC DNA]</scope>
    <source>
        <strain evidence="17 18">TA93</strain>
    </source>
</reference>
<dbReference type="EMBL" id="WBVY01000013">
    <property type="protein sequence ID" value="KAB2654605.1"/>
    <property type="molecule type" value="Genomic_DNA"/>
</dbReference>
<comment type="cofactor">
    <cofactor evidence="1">
        <name>heme b</name>
        <dbReference type="ChEBI" id="CHEBI:60344"/>
    </cofactor>
</comment>
<comment type="catalytic activity">
    <reaction evidence="14">
        <text>2 nitric oxide + NADPH + 2 O2 = 2 nitrate + NADP(+) + H(+)</text>
        <dbReference type="Rhea" id="RHEA:19465"/>
        <dbReference type="ChEBI" id="CHEBI:15378"/>
        <dbReference type="ChEBI" id="CHEBI:15379"/>
        <dbReference type="ChEBI" id="CHEBI:16480"/>
        <dbReference type="ChEBI" id="CHEBI:17632"/>
        <dbReference type="ChEBI" id="CHEBI:57783"/>
        <dbReference type="ChEBI" id="CHEBI:58349"/>
        <dbReference type="EC" id="1.14.12.17"/>
    </reaction>
</comment>
<keyword evidence="11" id="KW-0408">Iron</keyword>
<dbReference type="Pfam" id="PF00175">
    <property type="entry name" value="NAD_binding_1"/>
    <property type="match status" value="1"/>
</dbReference>
<dbReference type="PANTHER" id="PTHR47354">
    <property type="entry name" value="NADH OXIDOREDUCTASE HCR"/>
    <property type="match status" value="1"/>
</dbReference>
<evidence type="ECO:0000313" key="18">
    <source>
        <dbReference type="Proteomes" id="UP000460650"/>
    </source>
</evidence>
<dbReference type="Gene3D" id="2.40.30.10">
    <property type="entry name" value="Translation factors"/>
    <property type="match status" value="1"/>
</dbReference>
<dbReference type="InterPro" id="IPR039261">
    <property type="entry name" value="FNR_nucleotide-bd"/>
</dbReference>
<dbReference type="Pfam" id="PF00970">
    <property type="entry name" value="FAD_binding_6"/>
    <property type="match status" value="1"/>
</dbReference>
<dbReference type="FunFam" id="3.40.50.80:FF:000010">
    <property type="entry name" value="Flavohemoprotein"/>
    <property type="match status" value="1"/>
</dbReference>
<dbReference type="InterPro" id="IPR008333">
    <property type="entry name" value="Cbr1-like_FAD-bd_dom"/>
</dbReference>
<evidence type="ECO:0000256" key="3">
    <source>
        <dbReference type="ARBA" id="ARBA00006401"/>
    </source>
</evidence>
<dbReference type="AlphaFoldDB" id="A0A7V7VQ55"/>
<comment type="similarity">
    <text evidence="3">In the C-terminal section; belongs to the flavoprotein pyridine nucleotide cytochrome reductase family.</text>
</comment>
<feature type="domain" description="FAD-binding FR-type" evidence="16">
    <location>
        <begin position="5"/>
        <end position="116"/>
    </location>
</feature>
<comment type="catalytic activity">
    <reaction evidence="13">
        <text>2 nitric oxide + NADH + 2 O2 = 2 nitrate + NAD(+) + H(+)</text>
        <dbReference type="Rhea" id="RHEA:19469"/>
        <dbReference type="ChEBI" id="CHEBI:15378"/>
        <dbReference type="ChEBI" id="CHEBI:15379"/>
        <dbReference type="ChEBI" id="CHEBI:16480"/>
        <dbReference type="ChEBI" id="CHEBI:17632"/>
        <dbReference type="ChEBI" id="CHEBI:57540"/>
        <dbReference type="ChEBI" id="CHEBI:57945"/>
        <dbReference type="EC" id="1.14.12.17"/>
    </reaction>
</comment>
<sequence>MAKTQGFRPFMVTAKIRESDTITSFHLTACDREHWTSFKTGQYLTLRVPSAQGTEQRNYTVSSFSAETATYRITVKRETASSAQYPDGLASSWLHDRVEIGAHIDIDGPHGAFTLDETSCRPVVLLSGGVGLTPMVAMLRALVEQSDRPVWFIHATDHGGVHALREDVLWLAAARDNIRVHFCYRTPRVEDEKLFHSTGLLSKETLQALLPLDDYDVYMCGPLPFMQAMYDLLTDLGIAENRIAYEFFGVGSRLKKTSSSLTATAVVTAEPSLSGDAVSVALAVSGQVLPWNDKSPSLLDFLEDNGFELAFSCRAGICGSCVQRLVSGTVSYFEEPLDGPQPGQVLLCCAKPQSTIVLDL</sequence>
<evidence type="ECO:0000259" key="16">
    <source>
        <dbReference type="PROSITE" id="PS51384"/>
    </source>
</evidence>
<dbReference type="SUPFAM" id="SSF52343">
    <property type="entry name" value="Ferredoxin reductase-like, C-terminal NADP-linked domain"/>
    <property type="match status" value="1"/>
</dbReference>
<dbReference type="InterPro" id="IPR017927">
    <property type="entry name" value="FAD-bd_FR_type"/>
</dbReference>
<evidence type="ECO:0000256" key="12">
    <source>
        <dbReference type="ARBA" id="ARBA00023027"/>
    </source>
</evidence>
<gene>
    <name evidence="17" type="ORF">F9K94_23840</name>
</gene>
<dbReference type="InterPro" id="IPR001433">
    <property type="entry name" value="OxRdtase_FAD/NAD-bd"/>
</dbReference>
<keyword evidence="5" id="KW-0349">Heme</keyword>
<dbReference type="CDD" id="cd06184">
    <property type="entry name" value="flavohem_like_fad_nad_binding"/>
    <property type="match status" value="1"/>
</dbReference>
<dbReference type="PROSITE" id="PS51085">
    <property type="entry name" value="2FE2S_FER_2"/>
    <property type="match status" value="1"/>
</dbReference>
<dbReference type="Proteomes" id="UP000460650">
    <property type="component" value="Unassembled WGS sequence"/>
</dbReference>
<evidence type="ECO:0000256" key="8">
    <source>
        <dbReference type="ARBA" id="ARBA00022827"/>
    </source>
</evidence>
<dbReference type="Pfam" id="PF00111">
    <property type="entry name" value="Fer2"/>
    <property type="match status" value="1"/>
</dbReference>
<dbReference type="GO" id="GO:0008941">
    <property type="term" value="F:nitric oxide dioxygenase NAD(P)H activity"/>
    <property type="evidence" value="ECO:0007669"/>
    <property type="project" value="UniProtKB-EC"/>
</dbReference>
<evidence type="ECO:0000256" key="2">
    <source>
        <dbReference type="ARBA" id="ARBA00001974"/>
    </source>
</evidence>
<dbReference type="PROSITE" id="PS00197">
    <property type="entry name" value="2FE2S_FER_1"/>
    <property type="match status" value="1"/>
</dbReference>
<dbReference type="InterPro" id="IPR017938">
    <property type="entry name" value="Riboflavin_synthase-like_b-brl"/>
</dbReference>
<evidence type="ECO:0000259" key="15">
    <source>
        <dbReference type="PROSITE" id="PS51085"/>
    </source>
</evidence>
<comment type="cofactor">
    <cofactor evidence="2">
        <name>FAD</name>
        <dbReference type="ChEBI" id="CHEBI:57692"/>
    </cofactor>
</comment>
<dbReference type="InterPro" id="IPR012675">
    <property type="entry name" value="Beta-grasp_dom_sf"/>
</dbReference>
<comment type="caution">
    <text evidence="17">The sequence shown here is derived from an EMBL/GenBank/DDBJ whole genome shotgun (WGS) entry which is preliminary data.</text>
</comment>
<proteinExistence type="inferred from homology"/>
<evidence type="ECO:0000256" key="14">
    <source>
        <dbReference type="ARBA" id="ARBA00049433"/>
    </source>
</evidence>
<keyword evidence="7" id="KW-0479">Metal-binding</keyword>
<accession>A0A7V7VQ55</accession>
<dbReference type="InterPro" id="IPR006058">
    <property type="entry name" value="2Fe2S_fd_BS"/>
</dbReference>
<evidence type="ECO:0000256" key="9">
    <source>
        <dbReference type="ARBA" id="ARBA00022857"/>
    </source>
</evidence>
<dbReference type="Gene3D" id="3.40.50.80">
    <property type="entry name" value="Nucleotide-binding domain of ferredoxin-NADP reductase (FNR) module"/>
    <property type="match status" value="1"/>
</dbReference>
<dbReference type="InterPro" id="IPR050415">
    <property type="entry name" value="MRET"/>
</dbReference>
<dbReference type="Gene3D" id="3.10.20.30">
    <property type="match status" value="1"/>
</dbReference>